<reference evidence="8 9" key="1">
    <citation type="submission" date="2019-02" db="EMBL/GenBank/DDBJ databases">
        <title>Kribbella capetownensis sp. nov. and Kribbella speibonae sp. nov., isolated from soil.</title>
        <authorList>
            <person name="Curtis S.M."/>
            <person name="Norton I."/>
            <person name="Everest G.J."/>
            <person name="Meyers P.R."/>
        </authorList>
    </citation>
    <scope>NUCLEOTIDE SEQUENCE [LARGE SCALE GENOMIC DNA]</scope>
    <source>
        <strain evidence="8 9">YM55</strain>
    </source>
</reference>
<protein>
    <submittedName>
        <fullName evidence="8">DsbA family protein</fullName>
    </submittedName>
</protein>
<dbReference type="EMBL" id="SJKC01000003">
    <property type="protein sequence ID" value="TCC36376.1"/>
    <property type="molecule type" value="Genomic_DNA"/>
</dbReference>
<dbReference type="InterPro" id="IPR012336">
    <property type="entry name" value="Thioredoxin-like_fold"/>
</dbReference>
<keyword evidence="4" id="KW-1015">Disulfide bond</keyword>
<evidence type="ECO:0000256" key="6">
    <source>
        <dbReference type="SAM" id="Phobius"/>
    </source>
</evidence>
<evidence type="ECO:0000313" key="8">
    <source>
        <dbReference type="EMBL" id="TCC36376.1"/>
    </source>
</evidence>
<evidence type="ECO:0000256" key="5">
    <source>
        <dbReference type="ARBA" id="ARBA00023284"/>
    </source>
</evidence>
<dbReference type="PANTHER" id="PTHR13887:SF14">
    <property type="entry name" value="DISULFIDE BOND FORMATION PROTEIN D"/>
    <property type="match status" value="1"/>
</dbReference>
<dbReference type="Pfam" id="PF13462">
    <property type="entry name" value="Thioredoxin_4"/>
    <property type="match status" value="1"/>
</dbReference>
<comment type="similarity">
    <text evidence="1">Belongs to the thioredoxin family. DsbA subfamily.</text>
</comment>
<evidence type="ECO:0000256" key="1">
    <source>
        <dbReference type="ARBA" id="ARBA00005791"/>
    </source>
</evidence>
<name>A0A4R0IXH7_9ACTN</name>
<dbReference type="AlphaFoldDB" id="A0A4R0IXH7"/>
<dbReference type="InterPro" id="IPR036249">
    <property type="entry name" value="Thioredoxin-like_sf"/>
</dbReference>
<keyword evidence="6" id="KW-0472">Membrane</keyword>
<keyword evidence="3" id="KW-0560">Oxidoreductase</keyword>
<evidence type="ECO:0000256" key="4">
    <source>
        <dbReference type="ARBA" id="ARBA00023157"/>
    </source>
</evidence>
<evidence type="ECO:0000256" key="3">
    <source>
        <dbReference type="ARBA" id="ARBA00023002"/>
    </source>
</evidence>
<keyword evidence="6" id="KW-0812">Transmembrane</keyword>
<dbReference type="PANTHER" id="PTHR13887">
    <property type="entry name" value="GLUTATHIONE S-TRANSFERASE KAPPA"/>
    <property type="match status" value="1"/>
</dbReference>
<evidence type="ECO:0000313" key="9">
    <source>
        <dbReference type="Proteomes" id="UP000294225"/>
    </source>
</evidence>
<keyword evidence="6" id="KW-1133">Transmembrane helix</keyword>
<feature type="transmembrane region" description="Helical" evidence="6">
    <location>
        <begin position="21"/>
        <end position="44"/>
    </location>
</feature>
<dbReference type="RefSeq" id="WP_131498202.1">
    <property type="nucleotide sequence ID" value="NZ_SJKC01000003.1"/>
</dbReference>
<sequence length="246" mass="25817">MHRREVQAALQQERKRQARRAWIARGIGSTIMLGLLAAMAVAVIHAARTPQSTASAEIVAPKGVTSDGAIPVGDPGAPVRVTVYFDYMCPACGAFEKANGASLKALAAAGKARLELRPLRFLDPTSLGTAYSTRAANALATVAADSPSNLWAFHSALYAHQPQENSHGLTDAEIARYGEDAGVPSSVTSKFVDGRYAGWIRKMSDAALPTVESTPTVLINGSEFDGSLMIAGPLTEAIEAAVGRSK</sequence>
<dbReference type="CDD" id="cd02972">
    <property type="entry name" value="DsbA_family"/>
    <property type="match status" value="1"/>
</dbReference>
<comment type="caution">
    <text evidence="8">The sequence shown here is derived from an EMBL/GenBank/DDBJ whole genome shotgun (WGS) entry which is preliminary data.</text>
</comment>
<evidence type="ECO:0000256" key="2">
    <source>
        <dbReference type="ARBA" id="ARBA00022729"/>
    </source>
</evidence>
<dbReference type="GO" id="GO:0016491">
    <property type="term" value="F:oxidoreductase activity"/>
    <property type="evidence" value="ECO:0007669"/>
    <property type="project" value="UniProtKB-KW"/>
</dbReference>
<dbReference type="Proteomes" id="UP000294225">
    <property type="component" value="Unassembled WGS sequence"/>
</dbReference>
<gene>
    <name evidence="8" type="ORF">E0H92_27425</name>
</gene>
<proteinExistence type="inferred from homology"/>
<organism evidence="8 9">
    <name type="scientific">Kribbella speibonae</name>
    <dbReference type="NCBI Taxonomy" id="1572660"/>
    <lineage>
        <taxon>Bacteria</taxon>
        <taxon>Bacillati</taxon>
        <taxon>Actinomycetota</taxon>
        <taxon>Actinomycetes</taxon>
        <taxon>Propionibacteriales</taxon>
        <taxon>Kribbellaceae</taxon>
        <taxon>Kribbella</taxon>
    </lineage>
</organism>
<keyword evidence="5" id="KW-0676">Redox-active center</keyword>
<keyword evidence="2" id="KW-0732">Signal</keyword>
<feature type="domain" description="Thioredoxin-like fold" evidence="7">
    <location>
        <begin position="68"/>
        <end position="230"/>
    </location>
</feature>
<accession>A0A4R0IXH7</accession>
<evidence type="ECO:0000259" key="7">
    <source>
        <dbReference type="Pfam" id="PF13462"/>
    </source>
</evidence>
<dbReference type="Gene3D" id="3.40.30.10">
    <property type="entry name" value="Glutaredoxin"/>
    <property type="match status" value="1"/>
</dbReference>
<dbReference type="SUPFAM" id="SSF52833">
    <property type="entry name" value="Thioredoxin-like"/>
    <property type="match status" value="1"/>
</dbReference>